<dbReference type="PANTHER" id="PTHR36180">
    <property type="entry name" value="DNA-BINDING PROTEIN-RELATED-RELATED"/>
    <property type="match status" value="1"/>
</dbReference>
<sequence length="294" mass="35103">MNNKNTDTESKQEVEKTTCIFNNNKIFIIIDKYNNPWFRATDIISILGYKNIFDVIDKYIDNEDIYPGNHFIADLDTTTKQEENFFINEIAVYSLIKSSKDQVSKHFKKWIRADVLPSIKNYNEIKFKKDIVDLKNELKNQHEEYKKTSELCNNKVIKLKELIYNNNKLSKSEYIFILTNNDYAKNNYFKIEGTALTNLEDFLNNYNNQENNIYHYVYIDTCYNYKLIKYMLDKFLYIFKVPNTNMYNINYNDILKWLIIFNDFYNDTGDGINENINVMIDNISNIFVPDPIII</sequence>
<dbReference type="Proteomes" id="UP000174145">
    <property type="component" value="Segment"/>
</dbReference>
<name>W6JIM3_9POXV</name>
<keyword evidence="4" id="KW-1185">Reference proteome</keyword>
<dbReference type="SMART" id="SM01040">
    <property type="entry name" value="Bro-N"/>
    <property type="match status" value="1"/>
</dbReference>
<dbReference type="KEGG" id="vg:18263461"/>
<reference evidence="3 4" key="1">
    <citation type="journal article" date="2014" name="Virology">
        <title>The complete genome sequence of the Alphaentomopoxvirus Anomala cuprea entomopoxvirus, including its terminal hairpin loop sequences, suggests a potentially unique mode of apoptosis inhibition and mode of DNA replication.</title>
        <authorList>
            <person name="Mitsuhashi W."/>
            <person name="Miyamoto K."/>
            <person name="Wada S."/>
        </authorList>
    </citation>
    <scope>NUCLEOTIDE SEQUENCE [LARGE SCALE GENOMIC DNA]</scope>
    <source>
        <strain evidence="3">CV6M</strain>
    </source>
</reference>
<organism evidence="3 4">
    <name type="scientific">Alphaentomopoxvirus acuprea</name>
    <dbReference type="NCBI Taxonomy" id="62099"/>
    <lineage>
        <taxon>Viruses</taxon>
        <taxon>Varidnaviria</taxon>
        <taxon>Bamfordvirae</taxon>
        <taxon>Nucleocytoviricota</taxon>
        <taxon>Pokkesviricetes</taxon>
        <taxon>Chitovirales</taxon>
        <taxon>Poxviridae</taxon>
        <taxon>Entomopoxvirinae</taxon>
        <taxon>Alphaentomopoxvirus</taxon>
    </lineage>
</organism>
<keyword evidence="1" id="KW-0175">Coiled coil</keyword>
<dbReference type="GeneID" id="18263461"/>
<evidence type="ECO:0000256" key="1">
    <source>
        <dbReference type="SAM" id="Coils"/>
    </source>
</evidence>
<feature type="domain" description="Bro-N" evidence="2">
    <location>
        <begin position="11"/>
        <end position="123"/>
    </location>
</feature>
<proteinExistence type="predicted"/>
<dbReference type="OrthoDB" id="5682at10239"/>
<evidence type="ECO:0000313" key="3">
    <source>
        <dbReference type="EMBL" id="BAO49392.1"/>
    </source>
</evidence>
<dbReference type="InterPro" id="IPR003497">
    <property type="entry name" value="BRO_N_domain"/>
</dbReference>
<dbReference type="EMBL" id="AP013055">
    <property type="protein sequence ID" value="BAO49392.1"/>
    <property type="molecule type" value="Genomic_DNA"/>
</dbReference>
<protein>
    <submittedName>
        <fullName evidence="3">ALI motif gene family protein</fullName>
    </submittedName>
</protein>
<feature type="coiled-coil region" evidence="1">
    <location>
        <begin position="128"/>
        <end position="155"/>
    </location>
</feature>
<accession>W6JIM3</accession>
<dbReference type="PROSITE" id="PS51750">
    <property type="entry name" value="BRO_N"/>
    <property type="match status" value="1"/>
</dbReference>
<dbReference type="Pfam" id="PF02498">
    <property type="entry name" value="Bro-N"/>
    <property type="match status" value="1"/>
</dbReference>
<evidence type="ECO:0000259" key="2">
    <source>
        <dbReference type="PROSITE" id="PS51750"/>
    </source>
</evidence>
<evidence type="ECO:0000313" key="4">
    <source>
        <dbReference type="Proteomes" id="UP000174145"/>
    </source>
</evidence>
<dbReference type="PANTHER" id="PTHR36180:SF2">
    <property type="entry name" value="BRO FAMILY PROTEIN"/>
    <property type="match status" value="1"/>
</dbReference>
<dbReference type="RefSeq" id="YP_009001505.1">
    <property type="nucleotide sequence ID" value="NC_023426.1"/>
</dbReference>